<gene>
    <name evidence="2" type="ORF">SAMN07250955_11632</name>
</gene>
<dbReference type="AlphaFoldDB" id="A0A212RWQ2"/>
<keyword evidence="3" id="KW-1185">Reference proteome</keyword>
<evidence type="ECO:0008006" key="4">
    <source>
        <dbReference type="Google" id="ProtNLM"/>
    </source>
</evidence>
<sequence>MTKPPAVPLVDNPNAPELFAADAVGFFAHEGVVYITFAAPKVNHSTSPSSLNRVVVGRLAMPVKGARQLAEGLFDFIKTQEDNMRLAASNAGRTQPTAVRSGRDKPN</sequence>
<organism evidence="2 3">
    <name type="scientific">Arboricoccus pini</name>
    <dbReference type="NCBI Taxonomy" id="1963835"/>
    <lineage>
        <taxon>Bacteria</taxon>
        <taxon>Pseudomonadati</taxon>
        <taxon>Pseudomonadota</taxon>
        <taxon>Alphaproteobacteria</taxon>
        <taxon>Geminicoccales</taxon>
        <taxon>Geminicoccaceae</taxon>
        <taxon>Arboricoccus</taxon>
    </lineage>
</organism>
<evidence type="ECO:0000256" key="1">
    <source>
        <dbReference type="SAM" id="MobiDB-lite"/>
    </source>
</evidence>
<evidence type="ECO:0000313" key="3">
    <source>
        <dbReference type="Proteomes" id="UP000197065"/>
    </source>
</evidence>
<reference evidence="2 3" key="1">
    <citation type="submission" date="2017-06" db="EMBL/GenBank/DDBJ databases">
        <authorList>
            <person name="Kim H.J."/>
            <person name="Triplett B.A."/>
        </authorList>
    </citation>
    <scope>NUCLEOTIDE SEQUENCE [LARGE SCALE GENOMIC DNA]</scope>
    <source>
        <strain evidence="2 3">B29T1</strain>
    </source>
</reference>
<evidence type="ECO:0000313" key="2">
    <source>
        <dbReference type="EMBL" id="SNB77151.1"/>
    </source>
</evidence>
<proteinExistence type="predicted"/>
<dbReference type="EMBL" id="FYEH01000016">
    <property type="protein sequence ID" value="SNB77151.1"/>
    <property type="molecule type" value="Genomic_DNA"/>
</dbReference>
<accession>A0A212RWQ2</accession>
<feature type="region of interest" description="Disordered" evidence="1">
    <location>
        <begin position="88"/>
        <end position="107"/>
    </location>
</feature>
<dbReference type="OrthoDB" id="7573021at2"/>
<dbReference type="RefSeq" id="WP_088562701.1">
    <property type="nucleotide sequence ID" value="NZ_FYEH01000016.1"/>
</dbReference>
<name>A0A212RWQ2_9PROT</name>
<protein>
    <recommendedName>
        <fullName evidence="4">DUF3467 domain-containing protein</fullName>
    </recommendedName>
</protein>
<dbReference type="Proteomes" id="UP000197065">
    <property type="component" value="Unassembled WGS sequence"/>
</dbReference>